<name>A0A2P2PMB3_RHIMU</name>
<accession>A0A2P2PMB3</accession>
<sequence>MLNTQRSVQVIIICVG</sequence>
<organism evidence="1">
    <name type="scientific">Rhizophora mucronata</name>
    <name type="common">Asiatic mangrove</name>
    <dbReference type="NCBI Taxonomy" id="61149"/>
    <lineage>
        <taxon>Eukaryota</taxon>
        <taxon>Viridiplantae</taxon>
        <taxon>Streptophyta</taxon>
        <taxon>Embryophyta</taxon>
        <taxon>Tracheophyta</taxon>
        <taxon>Spermatophyta</taxon>
        <taxon>Magnoliopsida</taxon>
        <taxon>eudicotyledons</taxon>
        <taxon>Gunneridae</taxon>
        <taxon>Pentapetalae</taxon>
        <taxon>rosids</taxon>
        <taxon>fabids</taxon>
        <taxon>Malpighiales</taxon>
        <taxon>Rhizophoraceae</taxon>
        <taxon>Rhizophora</taxon>
    </lineage>
</organism>
<dbReference type="EMBL" id="GGEC01075327">
    <property type="protein sequence ID" value="MBX55811.1"/>
    <property type="molecule type" value="Transcribed_RNA"/>
</dbReference>
<reference evidence="1" key="1">
    <citation type="submission" date="2018-02" db="EMBL/GenBank/DDBJ databases">
        <title>Rhizophora mucronata_Transcriptome.</title>
        <authorList>
            <person name="Meera S.P."/>
            <person name="Sreeshan A."/>
            <person name="Augustine A."/>
        </authorList>
    </citation>
    <scope>NUCLEOTIDE SEQUENCE</scope>
    <source>
        <tissue evidence="1">Leaf</tissue>
    </source>
</reference>
<protein>
    <submittedName>
        <fullName evidence="1">Uncharacterized protein</fullName>
    </submittedName>
</protein>
<dbReference type="AlphaFoldDB" id="A0A2P2PMB3"/>
<proteinExistence type="predicted"/>
<evidence type="ECO:0000313" key="1">
    <source>
        <dbReference type="EMBL" id="MBX55811.1"/>
    </source>
</evidence>